<evidence type="ECO:0000313" key="2">
    <source>
        <dbReference type="WBParaSite" id="L893_g1862.t1"/>
    </source>
</evidence>
<organism evidence="1 2">
    <name type="scientific">Steinernema glaseri</name>
    <dbReference type="NCBI Taxonomy" id="37863"/>
    <lineage>
        <taxon>Eukaryota</taxon>
        <taxon>Metazoa</taxon>
        <taxon>Ecdysozoa</taxon>
        <taxon>Nematoda</taxon>
        <taxon>Chromadorea</taxon>
        <taxon>Rhabditida</taxon>
        <taxon>Tylenchina</taxon>
        <taxon>Panagrolaimomorpha</taxon>
        <taxon>Strongyloidoidea</taxon>
        <taxon>Steinernematidae</taxon>
        <taxon>Steinernema</taxon>
    </lineage>
</organism>
<keyword evidence="1" id="KW-1185">Reference proteome</keyword>
<name>A0A1I7YQ79_9BILA</name>
<dbReference type="AlphaFoldDB" id="A0A1I7YQ79"/>
<dbReference type="WBParaSite" id="L893_g1862.t1">
    <property type="protein sequence ID" value="L893_g1862.t1"/>
    <property type="gene ID" value="L893_g1862"/>
</dbReference>
<accession>A0A1I7YQ79</accession>
<proteinExistence type="predicted"/>
<reference evidence="2" key="1">
    <citation type="submission" date="2016-11" db="UniProtKB">
        <authorList>
            <consortium name="WormBaseParasite"/>
        </authorList>
    </citation>
    <scope>IDENTIFICATION</scope>
</reference>
<sequence length="344" mass="38805">MNRLPFALSAAKKLCGNYGRLAQLQHVARCSGDFSFDVNFTEAVQPIDSPKGLDVQIPVVPYLESTIESAIHEAPVIEHHFALSLMNPDVSQKRTPIFPHDRYRFALYSQSISGPWVDFACSLKMPSAIAITEKLDEEGIRLFRRIVTAKKLFALKINSQVCNEAAVEIVKSLICQDQFEALTISNDDSEAFHGKEDKMVQRMPSVVRELLRLWPENSEKLRGKSLIMWNGGVHSIMAFLVQKALAADSAKGIKGIEDVLKICSKEECDFIDKEYKHSEYTFERPSCVYKFEDGEESNRRRIYLSFECADQAGQEGSQQMAANHNGMDDIRLLGRTSHLHVLFG</sequence>
<evidence type="ECO:0000313" key="1">
    <source>
        <dbReference type="Proteomes" id="UP000095287"/>
    </source>
</evidence>
<protein>
    <submittedName>
        <fullName evidence="2">Uncharacterized protein</fullName>
    </submittedName>
</protein>
<dbReference type="Proteomes" id="UP000095287">
    <property type="component" value="Unplaced"/>
</dbReference>